<dbReference type="InterPro" id="IPR035984">
    <property type="entry name" value="Acyl-CoA-binding_sf"/>
</dbReference>
<dbReference type="PANTHER" id="PTHR23310">
    <property type="entry name" value="ACYL-COA-BINDING PROTEIN, ACBP"/>
    <property type="match status" value="1"/>
</dbReference>
<feature type="transmembrane region" description="Helical" evidence="3">
    <location>
        <begin position="269"/>
        <end position="292"/>
    </location>
</feature>
<dbReference type="Pfam" id="PF00887">
    <property type="entry name" value="ACBP"/>
    <property type="match status" value="1"/>
</dbReference>
<feature type="compositionally biased region" description="Low complexity" evidence="2">
    <location>
        <begin position="210"/>
        <end position="220"/>
    </location>
</feature>
<dbReference type="PROSITE" id="PS51228">
    <property type="entry name" value="ACB_2"/>
    <property type="match status" value="1"/>
</dbReference>
<sequence length="350" mass="38451">MSDSIDRVFVRAINTIRTLSSRPGYSSRPRPPIESRIQLYGMYKQATEGDVMGVMARPVGDSEIDVAGQKKWDAWKQQQGLSKTEAKRRYVSFLISLMNTYASDTHEGRELLAELEYMWDQIKDVASDSEGAEEELYEDAVEYPSRSALGRAEVGTSPSHVSHGSGGGAHGSGVGGSSRAQQGSNLTHGSGNSRSHHTAIAPHPQSNLVQSQSQHQHQQHTPPIPSDRFKSDMAWALRTINEEMADMAKQYRPADPSEPRRNWRRRVLLLLRAIGVHVGIDMVLFAILAAILKARRGGKGPAVSRGVVSPVHTFPTRVLSLASLGDHISYHIIQMADGVYGYAVAWVSMS</sequence>
<proteinExistence type="predicted"/>
<evidence type="ECO:0000313" key="6">
    <source>
        <dbReference type="EMBL" id="RDW27321.1"/>
    </source>
</evidence>
<keyword evidence="3" id="KW-0472">Membrane</keyword>
<dbReference type="VEuPathDB" id="FungiDB:YALI0_F05148g"/>
<reference evidence="6 8" key="2">
    <citation type="submission" date="2018-07" db="EMBL/GenBank/DDBJ databases">
        <title>Draft Genome Assemblies for Five Robust Yarrowia lipolytica Strains Exhibiting High Lipid Production and Pentose Sugar Utilization and Sugar Alcohol Secretion from Undetoxified Lignocellulosic Biomass Hydrolysates.</title>
        <authorList>
            <consortium name="DOE Joint Genome Institute"/>
            <person name="Walker C."/>
            <person name="Ryu S."/>
            <person name="Na H."/>
            <person name="Zane M."/>
            <person name="LaButti K."/>
            <person name="Lipzen A."/>
            <person name="Haridas S."/>
            <person name="Barry K."/>
            <person name="Grigoriev I.V."/>
            <person name="Quarterman J."/>
            <person name="Slininger P."/>
            <person name="Dien B."/>
            <person name="Trinh C.T."/>
        </authorList>
    </citation>
    <scope>NUCLEOTIDE SEQUENCE [LARGE SCALE GENOMIC DNA]</scope>
    <source>
        <strain evidence="6 8">YB392</strain>
    </source>
</reference>
<evidence type="ECO:0000313" key="8">
    <source>
        <dbReference type="Proteomes" id="UP000256601"/>
    </source>
</evidence>
<organism evidence="5 7">
    <name type="scientific">Yarrowia lipolytica</name>
    <name type="common">Candida lipolytica</name>
    <dbReference type="NCBI Taxonomy" id="4952"/>
    <lineage>
        <taxon>Eukaryota</taxon>
        <taxon>Fungi</taxon>
        <taxon>Dikarya</taxon>
        <taxon>Ascomycota</taxon>
        <taxon>Saccharomycotina</taxon>
        <taxon>Dipodascomycetes</taxon>
        <taxon>Dipodascales</taxon>
        <taxon>Dipodascales incertae sedis</taxon>
        <taxon>Yarrowia</taxon>
    </lineage>
</organism>
<dbReference type="RefSeq" id="XP_505020.1">
    <property type="nucleotide sequence ID" value="XM_505020.1"/>
</dbReference>
<dbReference type="InterPro" id="IPR000582">
    <property type="entry name" value="Acyl-CoA-binding_protein"/>
</dbReference>
<feature type="domain" description="ACB" evidence="4">
    <location>
        <begin position="5"/>
        <end position="103"/>
    </location>
</feature>
<keyword evidence="1" id="KW-0446">Lipid-binding</keyword>
<name>A0A1D8NM50_YARLL</name>
<dbReference type="EMBL" id="KZ857330">
    <property type="protein sequence ID" value="RDW27321.1"/>
    <property type="molecule type" value="Genomic_DNA"/>
</dbReference>
<evidence type="ECO:0000313" key="7">
    <source>
        <dbReference type="Proteomes" id="UP000182444"/>
    </source>
</evidence>
<dbReference type="GO" id="GO:0000062">
    <property type="term" value="F:fatty-acyl-CoA binding"/>
    <property type="evidence" value="ECO:0007669"/>
    <property type="project" value="InterPro"/>
</dbReference>
<dbReference type="GeneID" id="2908271"/>
<evidence type="ECO:0000256" key="2">
    <source>
        <dbReference type="SAM" id="MobiDB-lite"/>
    </source>
</evidence>
<protein>
    <submittedName>
        <fullName evidence="6">Acyl CoA binding protein-domain-containing protein</fullName>
    </submittedName>
</protein>
<dbReference type="Proteomes" id="UP000182444">
    <property type="component" value="Chromosome 1F"/>
</dbReference>
<dbReference type="VEuPathDB" id="FungiDB:YALI1_F07793g"/>
<dbReference type="SUPFAM" id="SSF47027">
    <property type="entry name" value="Acyl-CoA binding protein"/>
    <property type="match status" value="1"/>
</dbReference>
<dbReference type="EMBL" id="CP017558">
    <property type="protein sequence ID" value="AOW06688.1"/>
    <property type="molecule type" value="Genomic_DNA"/>
</dbReference>
<evidence type="ECO:0000259" key="4">
    <source>
        <dbReference type="PROSITE" id="PS51228"/>
    </source>
</evidence>
<accession>A0A1D8NM50</accession>
<keyword evidence="3" id="KW-0812">Transmembrane</keyword>
<evidence type="ECO:0000313" key="5">
    <source>
        <dbReference type="EMBL" id="AOW06688.1"/>
    </source>
</evidence>
<evidence type="ECO:0000256" key="1">
    <source>
        <dbReference type="ARBA" id="ARBA00023121"/>
    </source>
</evidence>
<reference evidence="5 7" key="1">
    <citation type="journal article" date="2016" name="PLoS ONE">
        <title>Sequence Assembly of Yarrowia lipolytica Strain W29/CLIB89 Shows Transposable Element Diversity.</title>
        <authorList>
            <person name="Magnan C."/>
            <person name="Yu J."/>
            <person name="Chang I."/>
            <person name="Jahn E."/>
            <person name="Kanomata Y."/>
            <person name="Wu J."/>
            <person name="Zeller M."/>
            <person name="Oakes M."/>
            <person name="Baldi P."/>
            <person name="Sandmeyer S."/>
        </authorList>
    </citation>
    <scope>NUCLEOTIDE SEQUENCE [LARGE SCALE GENOMIC DNA]</scope>
    <source>
        <strain evidence="5">CLIB89</strain>
        <strain evidence="7">CLIB89(W29)</strain>
    </source>
</reference>
<feature type="region of interest" description="Disordered" evidence="2">
    <location>
        <begin position="152"/>
        <end position="230"/>
    </location>
</feature>
<dbReference type="eggNOG" id="KOG0817">
    <property type="taxonomic scope" value="Eukaryota"/>
</dbReference>
<dbReference type="KEGG" id="yli:2908271"/>
<feature type="compositionally biased region" description="Gly residues" evidence="2">
    <location>
        <begin position="164"/>
        <end position="176"/>
    </location>
</feature>
<evidence type="ECO:0000256" key="3">
    <source>
        <dbReference type="SAM" id="Phobius"/>
    </source>
</evidence>
<dbReference type="Proteomes" id="UP000256601">
    <property type="component" value="Unassembled WGS sequence"/>
</dbReference>
<keyword evidence="3" id="KW-1133">Transmembrane helix</keyword>
<dbReference type="AlphaFoldDB" id="A0A1D8NM50"/>
<dbReference type="Gene3D" id="1.20.80.10">
    <property type="match status" value="1"/>
</dbReference>
<feature type="compositionally biased region" description="Low complexity" evidence="2">
    <location>
        <begin position="154"/>
        <end position="163"/>
    </location>
</feature>
<feature type="compositionally biased region" description="Polar residues" evidence="2">
    <location>
        <begin position="179"/>
        <end position="193"/>
    </location>
</feature>
<gene>
    <name evidence="6" type="ORF">B0I71DRAFT_129385</name>
    <name evidence="5" type="ORF">YALI1_F07793g</name>
</gene>
<dbReference type="PANTHER" id="PTHR23310:SF133">
    <property type="entry name" value="COA BINDING PROTEIN, PUTATIVE (AFU_ORTHOLOGUE AFUA_1G12300)-RELATED"/>
    <property type="match status" value="1"/>
</dbReference>
<dbReference type="InterPro" id="IPR014352">
    <property type="entry name" value="FERM/acyl-CoA-bd_prot_sf"/>
</dbReference>
<dbReference type="GO" id="GO:0006631">
    <property type="term" value="P:fatty acid metabolic process"/>
    <property type="evidence" value="ECO:0007669"/>
    <property type="project" value="TreeGrafter"/>
</dbReference>
<dbReference type="OrthoDB" id="346910at2759"/>